<keyword evidence="5 6" id="KW-0472">Membrane</keyword>
<feature type="transmembrane region" description="Helical" evidence="6">
    <location>
        <begin position="297"/>
        <end position="315"/>
    </location>
</feature>
<feature type="transmembrane region" description="Helical" evidence="6">
    <location>
        <begin position="389"/>
        <end position="416"/>
    </location>
</feature>
<feature type="transmembrane region" description="Helical" evidence="6">
    <location>
        <begin position="160"/>
        <end position="180"/>
    </location>
</feature>
<comment type="subcellular location">
    <subcellularLocation>
        <location evidence="1">Cell membrane</location>
        <topology evidence="1">Multi-pass membrane protein</topology>
    </subcellularLocation>
</comment>
<evidence type="ECO:0000256" key="2">
    <source>
        <dbReference type="ARBA" id="ARBA00022475"/>
    </source>
</evidence>
<dbReference type="Proteomes" id="UP000198324">
    <property type="component" value="Unassembled WGS sequence"/>
</dbReference>
<evidence type="ECO:0000256" key="5">
    <source>
        <dbReference type="ARBA" id="ARBA00023136"/>
    </source>
</evidence>
<accession>A0A238YG97</accession>
<protein>
    <submittedName>
        <fullName evidence="8">Predicted arabinose efflux permease, MFS family</fullName>
    </submittedName>
</protein>
<feature type="transmembrane region" description="Helical" evidence="6">
    <location>
        <begin position="273"/>
        <end position="290"/>
    </location>
</feature>
<evidence type="ECO:0000256" key="1">
    <source>
        <dbReference type="ARBA" id="ARBA00004651"/>
    </source>
</evidence>
<feature type="domain" description="Major facilitator superfamily (MFS) profile" evidence="7">
    <location>
        <begin position="36"/>
        <end position="411"/>
    </location>
</feature>
<dbReference type="InterPro" id="IPR036259">
    <property type="entry name" value="MFS_trans_sf"/>
</dbReference>
<feature type="transmembrane region" description="Helical" evidence="6">
    <location>
        <begin position="72"/>
        <end position="94"/>
    </location>
</feature>
<dbReference type="GO" id="GO:0022857">
    <property type="term" value="F:transmembrane transporter activity"/>
    <property type="evidence" value="ECO:0007669"/>
    <property type="project" value="InterPro"/>
</dbReference>
<keyword evidence="3 6" id="KW-0812">Transmembrane</keyword>
<evidence type="ECO:0000259" key="7">
    <source>
        <dbReference type="PROSITE" id="PS50850"/>
    </source>
</evidence>
<dbReference type="InterPro" id="IPR011701">
    <property type="entry name" value="MFS"/>
</dbReference>
<dbReference type="PANTHER" id="PTHR43124:SF3">
    <property type="entry name" value="CHLORAMPHENICOL EFFLUX PUMP RV0191"/>
    <property type="match status" value="1"/>
</dbReference>
<keyword evidence="4 6" id="KW-1133">Transmembrane helix</keyword>
<dbReference type="PANTHER" id="PTHR43124">
    <property type="entry name" value="PURINE EFFLUX PUMP PBUE"/>
    <property type="match status" value="1"/>
</dbReference>
<evidence type="ECO:0000313" key="9">
    <source>
        <dbReference type="Proteomes" id="UP000198324"/>
    </source>
</evidence>
<reference evidence="8 9" key="1">
    <citation type="submission" date="2017-06" db="EMBL/GenBank/DDBJ databases">
        <authorList>
            <person name="Kim H.J."/>
            <person name="Triplett B.A."/>
        </authorList>
    </citation>
    <scope>NUCLEOTIDE SEQUENCE [LARGE SCALE GENOMIC DNA]</scope>
    <source>
        <strain evidence="8 9">DSM 13116</strain>
    </source>
</reference>
<dbReference type="InterPro" id="IPR050189">
    <property type="entry name" value="MFS_Efflux_Transporters"/>
</dbReference>
<feature type="transmembrane region" description="Helical" evidence="6">
    <location>
        <begin position="36"/>
        <end position="57"/>
    </location>
</feature>
<name>A0A238YG97_9BACT</name>
<dbReference type="PRINTS" id="PR01035">
    <property type="entry name" value="TCRTETA"/>
</dbReference>
<dbReference type="CDD" id="cd17324">
    <property type="entry name" value="MFS_NepI_like"/>
    <property type="match status" value="1"/>
</dbReference>
<organism evidence="8 9">
    <name type="scientific">Humidesulfovibrio mexicanus</name>
    <dbReference type="NCBI Taxonomy" id="147047"/>
    <lineage>
        <taxon>Bacteria</taxon>
        <taxon>Pseudomonadati</taxon>
        <taxon>Thermodesulfobacteriota</taxon>
        <taxon>Desulfovibrionia</taxon>
        <taxon>Desulfovibrionales</taxon>
        <taxon>Desulfovibrionaceae</taxon>
        <taxon>Humidesulfovibrio</taxon>
    </lineage>
</organism>
<keyword evidence="2" id="KW-1003">Cell membrane</keyword>
<gene>
    <name evidence="8" type="ORF">SAMN04488503_0932</name>
</gene>
<feature type="transmembrane region" description="Helical" evidence="6">
    <location>
        <begin position="125"/>
        <end position="148"/>
    </location>
</feature>
<dbReference type="PROSITE" id="PS50850">
    <property type="entry name" value="MFS"/>
    <property type="match status" value="1"/>
</dbReference>
<sequence length="434" mass="45228">MSATAIWLCSEPVFAMRFMNARTILRGLSLGEEGKIVLIAALIQFVNIMDFMMVMPLGPDIAKVLPVTNSDIGIICGCYTLAVSFSGILCAGFLDRFDRKSVALAAVAGLSLSTVATTLAQSLLGLIFCRILAGMFGGPAAAIALTITTDAVPPQRRGRALAIVMGTFSVSAIVALPFGLELARLGSWTCPFYVISAVGALVFAVIAATMPSMTGHRARAAKTAGRFGALLREKAHCMALAMFGSSKISSFLIITNISAFYQFNRDFPREQLGTLYFAAGIVSLVAVQIAGRLNDKVGPIPLNLATTALLGLFIADGFMHPSISSLLVVFVMFSALVCMRDVSAAAEGSKLPQPHERGAFMSLAASVQHLGNGLGALLSSAILTTADSGALVGMTTVAGLSIVLALVQPAVLVWLAQSGGKELLPRPAGRGAGR</sequence>
<feature type="transmembrane region" description="Helical" evidence="6">
    <location>
        <begin position="101"/>
        <end position="119"/>
    </location>
</feature>
<dbReference type="Gene3D" id="1.20.1250.20">
    <property type="entry name" value="MFS general substrate transporter like domains"/>
    <property type="match status" value="1"/>
</dbReference>
<evidence type="ECO:0000256" key="6">
    <source>
        <dbReference type="SAM" id="Phobius"/>
    </source>
</evidence>
<dbReference type="SUPFAM" id="SSF103473">
    <property type="entry name" value="MFS general substrate transporter"/>
    <property type="match status" value="1"/>
</dbReference>
<feature type="transmembrane region" description="Helical" evidence="6">
    <location>
        <begin position="192"/>
        <end position="214"/>
    </location>
</feature>
<dbReference type="InterPro" id="IPR001958">
    <property type="entry name" value="Tet-R_TetA/multi-R_MdtG-like"/>
</dbReference>
<evidence type="ECO:0000313" key="8">
    <source>
        <dbReference type="EMBL" id="SNR69761.1"/>
    </source>
</evidence>
<evidence type="ECO:0000256" key="3">
    <source>
        <dbReference type="ARBA" id="ARBA00022692"/>
    </source>
</evidence>
<evidence type="ECO:0000256" key="4">
    <source>
        <dbReference type="ARBA" id="ARBA00022989"/>
    </source>
</evidence>
<dbReference type="AlphaFoldDB" id="A0A238YG97"/>
<dbReference type="GO" id="GO:0005886">
    <property type="term" value="C:plasma membrane"/>
    <property type="evidence" value="ECO:0007669"/>
    <property type="project" value="UniProtKB-SubCell"/>
</dbReference>
<dbReference type="Pfam" id="PF07690">
    <property type="entry name" value="MFS_1"/>
    <property type="match status" value="1"/>
</dbReference>
<proteinExistence type="predicted"/>
<feature type="transmembrane region" description="Helical" evidence="6">
    <location>
        <begin position="235"/>
        <end position="261"/>
    </location>
</feature>
<dbReference type="EMBL" id="FZOC01000001">
    <property type="protein sequence ID" value="SNR69761.1"/>
    <property type="molecule type" value="Genomic_DNA"/>
</dbReference>
<dbReference type="InterPro" id="IPR020846">
    <property type="entry name" value="MFS_dom"/>
</dbReference>
<keyword evidence="9" id="KW-1185">Reference proteome</keyword>